<evidence type="ECO:0000313" key="4">
    <source>
        <dbReference type="Proteomes" id="UP000886520"/>
    </source>
</evidence>
<organism evidence="3 4">
    <name type="scientific">Adiantum capillus-veneris</name>
    <name type="common">Maidenhair fern</name>
    <dbReference type="NCBI Taxonomy" id="13818"/>
    <lineage>
        <taxon>Eukaryota</taxon>
        <taxon>Viridiplantae</taxon>
        <taxon>Streptophyta</taxon>
        <taxon>Embryophyta</taxon>
        <taxon>Tracheophyta</taxon>
        <taxon>Polypodiopsida</taxon>
        <taxon>Polypodiidae</taxon>
        <taxon>Polypodiales</taxon>
        <taxon>Pteridineae</taxon>
        <taxon>Pteridaceae</taxon>
        <taxon>Vittarioideae</taxon>
        <taxon>Adiantum</taxon>
    </lineage>
</organism>
<evidence type="ECO:0000256" key="1">
    <source>
        <dbReference type="ARBA" id="ARBA00009670"/>
    </source>
</evidence>
<dbReference type="CDD" id="cd05121">
    <property type="entry name" value="ABC1_ADCK3-like"/>
    <property type="match status" value="1"/>
</dbReference>
<dbReference type="PANTHER" id="PTHR10566">
    <property type="entry name" value="CHAPERONE-ACTIVITY OF BC1 COMPLEX CABC1 -RELATED"/>
    <property type="match status" value="1"/>
</dbReference>
<comment type="similarity">
    <text evidence="1">Belongs to the protein kinase superfamily. ADCK protein kinase family.</text>
</comment>
<dbReference type="Proteomes" id="UP000886520">
    <property type="component" value="Chromosome 2"/>
</dbReference>
<proteinExistence type="inferred from homology"/>
<dbReference type="AlphaFoldDB" id="A0A9D4VBL5"/>
<dbReference type="SUPFAM" id="SSF56112">
    <property type="entry name" value="Protein kinase-like (PK-like)"/>
    <property type="match status" value="1"/>
</dbReference>
<dbReference type="EMBL" id="JABFUD020000003">
    <property type="protein sequence ID" value="KAI5082623.1"/>
    <property type="molecule type" value="Genomic_DNA"/>
</dbReference>
<reference evidence="3" key="1">
    <citation type="submission" date="2021-01" db="EMBL/GenBank/DDBJ databases">
        <title>Adiantum capillus-veneris genome.</title>
        <authorList>
            <person name="Fang Y."/>
            <person name="Liao Q."/>
        </authorList>
    </citation>
    <scope>NUCLEOTIDE SEQUENCE</scope>
    <source>
        <strain evidence="3">H3</strain>
        <tissue evidence="3">Leaf</tissue>
    </source>
</reference>
<dbReference type="PANTHER" id="PTHR10566:SF123">
    <property type="entry name" value="PROTEIN KINASE SUPERFAMILY PROTEIN"/>
    <property type="match status" value="1"/>
</dbReference>
<evidence type="ECO:0000259" key="2">
    <source>
        <dbReference type="Pfam" id="PF03109"/>
    </source>
</evidence>
<feature type="domain" description="ABC1 atypical kinase-like" evidence="2">
    <location>
        <begin position="370"/>
        <end position="624"/>
    </location>
</feature>
<name>A0A9D4VBL5_ADICA</name>
<protein>
    <recommendedName>
        <fullName evidence="2">ABC1 atypical kinase-like domain-containing protein</fullName>
    </recommendedName>
</protein>
<dbReference type="InterPro" id="IPR050154">
    <property type="entry name" value="UbiB_kinase"/>
</dbReference>
<evidence type="ECO:0000313" key="3">
    <source>
        <dbReference type="EMBL" id="KAI5082623.1"/>
    </source>
</evidence>
<comment type="caution">
    <text evidence="3">The sequence shown here is derived from an EMBL/GenBank/DDBJ whole genome shotgun (WGS) entry which is preliminary data.</text>
</comment>
<dbReference type="OrthoDB" id="427480at2759"/>
<dbReference type="InterPro" id="IPR004147">
    <property type="entry name" value="ABC1_dom"/>
</dbReference>
<gene>
    <name evidence="3" type="ORF">GOP47_0002366</name>
</gene>
<sequence length="965" mass="106950">MAYTSPMTGQFHPGRTPNLQGFHQAGPVTSSPWQGNVAKHLKRLNVRRLVISQVYSMLSSRATNAGIEKRLGQSTRCDLAQADASTISLDVWSGERTIDMILPKERNETVNVLENEVTQKCNNALEASSLLATVDETKVSGTVKSSSGKVNGQNRAQDSMEIAGMAPSKSRNVSEVQKRSKFWQILENDKTLMKNAFEGFKEGLPSVNKTMQKAVTLSLWEDASAIQSINIPVTQCYRQGLSGLDLAVADFIAVKGYLLMALGWLRALQIPLEPCYDPELIADYFNRRPHVLLFRVLQVSAVFGSALFQLQLEKFLKPGDWTESRAQRRGAELIKGALVSLGPTFIKVGQSLSTRPDLIGTIPAKVFSEMQDNLPPFSTCEAVSIIEEELGGSIGTIFSDFSEKPVAAASFGQVYKGRTIDGHDVAVKVQRPNLLLSIALDIYILRIGLDVLRKVAKRRSDLKLYADELGHGFFGELDYIQEANNAKEFKEAHSKLMFVEVPETLRGLSTRRVLTMKWVEGDRPVDMLLVAEMPNPHADAELRQRQLKAKQRLFSMVNKGVEASLVQLFDSGLLHADPHPGNILYTAEGKMVFLDFGLVCRMKREHQVAMMASVTHIVNADWDSFVLDLASMDVLPAYINRREIAQELAQSLGETVPQEGIPDIKFSKVLARVLEIALRHQFRMPPYFVLVLRSIASLEGLALAVDPDFQVFASSYPFVLQKLLTDDSVPLKRVLSSLVLDRKKRFRWDRLASFATIAQQHTEKRIALETGVELKLMSVSDGKVVNPGLIQLLANLLLSEKGTIFRQLILEADTFDLARTYNSQEAAALRRSLATAIAQAIYHYGQRSMEKHAHVNLRDPSSLESPSESGDAVNVTLVDDFKSLTDCSDTLDMSLLRSAHLQFLLQMAVTRLRSHPLLLVQTGWTSFTIVCYALAVAAHRLVVAISFNMLNFSPKSSASAPAPAA</sequence>
<dbReference type="Pfam" id="PF03109">
    <property type="entry name" value="ABC1"/>
    <property type="match status" value="1"/>
</dbReference>
<keyword evidence="4" id="KW-1185">Reference proteome</keyword>
<accession>A0A9D4VBL5</accession>
<dbReference type="InterPro" id="IPR011009">
    <property type="entry name" value="Kinase-like_dom_sf"/>
</dbReference>
<dbReference type="Gene3D" id="1.10.510.10">
    <property type="entry name" value="Transferase(Phosphotransferase) domain 1"/>
    <property type="match status" value="1"/>
</dbReference>